<evidence type="ECO:0000313" key="2">
    <source>
        <dbReference type="Proteomes" id="UP000468943"/>
    </source>
</evidence>
<dbReference type="AlphaFoldDB" id="A0A6I4SMP7"/>
<organism evidence="1 2">
    <name type="scientific">Pontixanthobacter gangjinensis</name>
    <dbReference type="NCBI Taxonomy" id="1028742"/>
    <lineage>
        <taxon>Bacteria</taxon>
        <taxon>Pseudomonadati</taxon>
        <taxon>Pseudomonadota</taxon>
        <taxon>Alphaproteobacteria</taxon>
        <taxon>Sphingomonadales</taxon>
        <taxon>Erythrobacteraceae</taxon>
        <taxon>Pontixanthobacter</taxon>
    </lineage>
</organism>
<proteinExistence type="predicted"/>
<evidence type="ECO:0000313" key="1">
    <source>
        <dbReference type="EMBL" id="MXO57181.1"/>
    </source>
</evidence>
<keyword evidence="2" id="KW-1185">Reference proteome</keyword>
<reference evidence="1 2" key="1">
    <citation type="submission" date="2019-12" db="EMBL/GenBank/DDBJ databases">
        <title>Genomic-based taxomic classification of the family Erythrobacteraceae.</title>
        <authorList>
            <person name="Xu L."/>
        </authorList>
    </citation>
    <scope>NUCLEOTIDE SEQUENCE [LARGE SCALE GENOMIC DNA]</scope>
    <source>
        <strain evidence="1 2">JCM 17802</strain>
    </source>
</reference>
<gene>
    <name evidence="1" type="ORF">GRI36_09830</name>
</gene>
<dbReference type="Proteomes" id="UP000468943">
    <property type="component" value="Unassembled WGS sequence"/>
</dbReference>
<name>A0A6I4SMP7_9SPHN</name>
<comment type="caution">
    <text evidence="1">The sequence shown here is derived from an EMBL/GenBank/DDBJ whole genome shotgun (WGS) entry which is preliminary data.</text>
</comment>
<protein>
    <submittedName>
        <fullName evidence="1">Uncharacterized protein</fullName>
    </submittedName>
</protein>
<accession>A0A6I4SMP7</accession>
<dbReference type="RefSeq" id="WP_160598300.1">
    <property type="nucleotide sequence ID" value="NZ_WTYS01000001.1"/>
</dbReference>
<sequence length="79" mass="8751">MSGLILHFPKEPIRAIVVIPAVDSEPGWCTASFSGWPSDYFMAKLKGPLSSILWQLQNKGYRQGLPITVHPDCKRRAAA</sequence>
<dbReference type="EMBL" id="WTYS01000001">
    <property type="protein sequence ID" value="MXO57181.1"/>
    <property type="molecule type" value="Genomic_DNA"/>
</dbReference>